<dbReference type="Pfam" id="PF03033">
    <property type="entry name" value="Glyco_transf_28"/>
    <property type="match status" value="1"/>
</dbReference>
<organism evidence="3 4">
    <name type="scientific">Methylorubrum populi</name>
    <dbReference type="NCBI Taxonomy" id="223967"/>
    <lineage>
        <taxon>Bacteria</taxon>
        <taxon>Pseudomonadati</taxon>
        <taxon>Pseudomonadota</taxon>
        <taxon>Alphaproteobacteria</taxon>
        <taxon>Hyphomicrobiales</taxon>
        <taxon>Methylobacteriaceae</taxon>
        <taxon>Methylorubrum</taxon>
    </lineage>
</organism>
<dbReference type="EC" id="2.4.1.-" evidence="3"/>
<dbReference type="GO" id="GO:0016758">
    <property type="term" value="F:hexosyltransferase activity"/>
    <property type="evidence" value="ECO:0007669"/>
    <property type="project" value="InterPro"/>
</dbReference>
<keyword evidence="3" id="KW-0808">Transferase</keyword>
<feature type="domain" description="Erythromycin biosynthesis protein CIII-like C-terminal" evidence="2">
    <location>
        <begin position="288"/>
        <end position="404"/>
    </location>
</feature>
<dbReference type="InterPro" id="IPR004276">
    <property type="entry name" value="GlycoTrans_28_N"/>
</dbReference>
<dbReference type="PANTHER" id="PTHR48050">
    <property type="entry name" value="STEROL 3-BETA-GLUCOSYLTRANSFERASE"/>
    <property type="match status" value="1"/>
</dbReference>
<dbReference type="InterPro" id="IPR002213">
    <property type="entry name" value="UDP_glucos_trans"/>
</dbReference>
<dbReference type="InterPro" id="IPR050426">
    <property type="entry name" value="Glycosyltransferase_28"/>
</dbReference>
<dbReference type="Pfam" id="PF06722">
    <property type="entry name" value="EryCIII-like_C"/>
    <property type="match status" value="1"/>
</dbReference>
<dbReference type="AlphaFoldDB" id="A0A833J7E1"/>
<dbReference type="PANTHER" id="PTHR48050:SF13">
    <property type="entry name" value="STEROL 3-BETA-GLUCOSYLTRANSFERASE UGT80A2"/>
    <property type="match status" value="1"/>
</dbReference>
<evidence type="ECO:0000259" key="1">
    <source>
        <dbReference type="Pfam" id="PF03033"/>
    </source>
</evidence>
<dbReference type="Gene3D" id="3.40.50.2000">
    <property type="entry name" value="Glycogen Phosphorylase B"/>
    <property type="match status" value="2"/>
</dbReference>
<dbReference type="GO" id="GO:0008194">
    <property type="term" value="F:UDP-glycosyltransferase activity"/>
    <property type="evidence" value="ECO:0007669"/>
    <property type="project" value="InterPro"/>
</dbReference>
<accession>A0A833J7E1</accession>
<dbReference type="InterPro" id="IPR010610">
    <property type="entry name" value="EryCIII-like_C"/>
</dbReference>
<evidence type="ECO:0000313" key="3">
    <source>
        <dbReference type="EMBL" id="KAB7785629.1"/>
    </source>
</evidence>
<dbReference type="CDD" id="cd03784">
    <property type="entry name" value="GT1_Gtf-like"/>
    <property type="match status" value="1"/>
</dbReference>
<dbReference type="EMBL" id="WEKV01000009">
    <property type="protein sequence ID" value="KAB7785629.1"/>
    <property type="molecule type" value="Genomic_DNA"/>
</dbReference>
<dbReference type="Proteomes" id="UP000469949">
    <property type="component" value="Unassembled WGS sequence"/>
</dbReference>
<evidence type="ECO:0000259" key="2">
    <source>
        <dbReference type="Pfam" id="PF06722"/>
    </source>
</evidence>
<dbReference type="SUPFAM" id="SSF53756">
    <property type="entry name" value="UDP-Glycosyltransferase/glycogen phosphorylase"/>
    <property type="match status" value="1"/>
</dbReference>
<gene>
    <name evidence="3" type="ORF">F8B43_2130</name>
</gene>
<dbReference type="GO" id="GO:0005975">
    <property type="term" value="P:carbohydrate metabolic process"/>
    <property type="evidence" value="ECO:0007669"/>
    <property type="project" value="InterPro"/>
</dbReference>
<keyword evidence="3" id="KW-0328">Glycosyltransferase</keyword>
<dbReference type="RefSeq" id="WP_152276929.1">
    <property type="nucleotide sequence ID" value="NZ_WEKV01000009.1"/>
</dbReference>
<feature type="domain" description="Glycosyltransferase family 28 N-terminal" evidence="1">
    <location>
        <begin position="3"/>
        <end position="132"/>
    </location>
</feature>
<name>A0A833J7E1_9HYPH</name>
<sequence>MRVFIVAVGSHGDVLPLLAIAAELRRREHAVTLAAPAPFAAMAARAGLPFFALGTEEDYRLAAAEAELWRPWRGVGAMFRHVSAATEPVYRWLAANAQPGESVVVASTLALGARVAQEKLGLDVVTVHLMPLLAGSRADPPVLPGLPLPERLPARFRHWIGRGADRFVIGPAALPALNEFRARLDLPPVQRLRRWWSSPQRVLLTFPKWYAAPQPHRMPQSLQVGFPLADRFGDIAEPEPAVARFLEAGPPPLAFTYGSAMSRSQTFFRTALRICAQLGRRGILLAPQSGQVPAHLPDGVLHVPYAPFSRVLPRCAALVHHGGIGTVAQALAAGIPQLVVPVAFDHFDEARWLRRLGVGAALSRRRFTPGRAAPTLRHLLTDPRVAQACTAAKARMAQEDGVAEACDAVEAFWAGAEHSRQSGS</sequence>
<proteinExistence type="predicted"/>
<protein>
    <submittedName>
        <fullName evidence="3">RhlB TDP-rhamnosyltransferase 1</fullName>
        <ecNumber evidence="3">2.4.1.-</ecNumber>
    </submittedName>
</protein>
<reference evidence="3 4" key="1">
    <citation type="submission" date="2019-10" db="EMBL/GenBank/DDBJ databases">
        <title>Draft Genome Sequence of the Caffeine Degrading Methylotroph Methylorubrum populi PINKEL.</title>
        <authorList>
            <person name="Dawson S.C."/>
            <person name="Zhang X."/>
            <person name="Wright M.E."/>
            <person name="Sharma G."/>
            <person name="Langner J.T."/>
            <person name="Ditty J.L."/>
            <person name="Subuyuj G.A."/>
        </authorList>
    </citation>
    <scope>NUCLEOTIDE SEQUENCE [LARGE SCALE GENOMIC DNA]</scope>
    <source>
        <strain evidence="3 4">Pinkel</strain>
    </source>
</reference>
<dbReference type="GO" id="GO:0033072">
    <property type="term" value="P:vancomycin biosynthetic process"/>
    <property type="evidence" value="ECO:0007669"/>
    <property type="project" value="UniProtKB-ARBA"/>
</dbReference>
<comment type="caution">
    <text evidence="3">The sequence shown here is derived from an EMBL/GenBank/DDBJ whole genome shotgun (WGS) entry which is preliminary data.</text>
</comment>
<evidence type="ECO:0000313" key="4">
    <source>
        <dbReference type="Proteomes" id="UP000469949"/>
    </source>
</evidence>